<dbReference type="InterPro" id="IPR010359">
    <property type="entry name" value="IrrE_HExxH"/>
</dbReference>
<dbReference type="AlphaFoldDB" id="A0AAU7DAL8"/>
<dbReference type="EMBL" id="CP121195">
    <property type="protein sequence ID" value="XBH14759.1"/>
    <property type="molecule type" value="Genomic_DNA"/>
</dbReference>
<dbReference type="Pfam" id="PF06114">
    <property type="entry name" value="Peptidase_M78"/>
    <property type="match status" value="1"/>
</dbReference>
<protein>
    <submittedName>
        <fullName evidence="2">ImmA/IrrE family metallo-endopeptidase</fullName>
    </submittedName>
</protein>
<dbReference type="RefSeq" id="WP_348270031.1">
    <property type="nucleotide sequence ID" value="NZ_CP121195.1"/>
</dbReference>
<organism evidence="2">
    <name type="scientific">Edaphobacter paludis</name>
    <dbReference type="NCBI Taxonomy" id="3035702"/>
    <lineage>
        <taxon>Bacteria</taxon>
        <taxon>Pseudomonadati</taxon>
        <taxon>Acidobacteriota</taxon>
        <taxon>Terriglobia</taxon>
        <taxon>Terriglobales</taxon>
        <taxon>Acidobacteriaceae</taxon>
        <taxon>Edaphobacter</taxon>
    </lineage>
</organism>
<reference evidence="2" key="1">
    <citation type="submission" date="2023-03" db="EMBL/GenBank/DDBJ databases">
        <title>Edaphobacter sp.</title>
        <authorList>
            <person name="Huber K.J."/>
            <person name="Papendorf J."/>
            <person name="Pilke C."/>
            <person name="Bunk B."/>
            <person name="Sproeer C."/>
            <person name="Pester M."/>
        </authorList>
    </citation>
    <scope>NUCLEOTIDE SEQUENCE</scope>
    <source>
        <strain evidence="2">DSM 109920</strain>
    </source>
</reference>
<gene>
    <name evidence="2" type="ORF">P8936_06275</name>
</gene>
<feature type="domain" description="IrrE N-terminal-like" evidence="1">
    <location>
        <begin position="186"/>
        <end position="243"/>
    </location>
</feature>
<name>A0AAU7DAL8_9BACT</name>
<evidence type="ECO:0000313" key="2">
    <source>
        <dbReference type="EMBL" id="XBH14759.1"/>
    </source>
</evidence>
<accession>A0AAU7DAL8</accession>
<evidence type="ECO:0000259" key="1">
    <source>
        <dbReference type="Pfam" id="PF06114"/>
    </source>
</evidence>
<proteinExistence type="predicted"/>
<sequence>MPILQSIIQKLSRTGGESQAVPEAQPPEEHEARSLLDKLLTDSRLYTQTKDYKDLLDFVVRLRNFAPFNAMLLQVQKPGLMYAASAVDWNERFERRPKAGARPLLILWPFGPVALVYDSEDTEGKPLPKDVSSFFAQGPIDQDRISLFCQRMGSKSVNGKMIDAGNGSAGSIRLIHRSADLKVASVYEMHVNRNHVPATQFVTIAHELGHLFLGHLGLDPTLKIPERPPMDLGQRELEAESVAYLVCARNGVSSESEKYLSTYVEKHTTIDNLDVYQVLRAAGQIEALLGIGAQTRIEGRKAKRR</sequence>